<comment type="caution">
    <text evidence="2">The sequence shown here is derived from an EMBL/GenBank/DDBJ whole genome shotgun (WGS) entry which is preliminary data.</text>
</comment>
<name>A0AAV6N2X4_9ROSI</name>
<keyword evidence="1" id="KW-1133">Transmembrane helix</keyword>
<reference evidence="2 3" key="1">
    <citation type="journal article" date="2021" name="Hortic Res">
        <title>The domestication of Cucurbita argyrosperma as revealed by the genome of its wild relative.</title>
        <authorList>
            <person name="Barrera-Redondo J."/>
            <person name="Sanchez-de la Vega G."/>
            <person name="Aguirre-Liguori J.A."/>
            <person name="Castellanos-Morales G."/>
            <person name="Gutierrez-Guerrero Y.T."/>
            <person name="Aguirre-Dugua X."/>
            <person name="Aguirre-Planter E."/>
            <person name="Tenaillon M.I."/>
            <person name="Lira-Saade R."/>
            <person name="Eguiarte L.E."/>
        </authorList>
    </citation>
    <scope>NUCLEOTIDE SEQUENCE [LARGE SCALE GENOMIC DNA]</scope>
    <source>
        <strain evidence="2">JBR-2021</strain>
    </source>
</reference>
<sequence length="92" mass="9391">MFHQGTSIIFKPFGPKYHNHGPEIFRAMAAVSKTSFMALVAVLFTVVSVAVAQSAESPAPAPASPATSVVPSLSVACVGAFVALVFGSALKA</sequence>
<evidence type="ECO:0000256" key="1">
    <source>
        <dbReference type="SAM" id="Phobius"/>
    </source>
</evidence>
<evidence type="ECO:0000313" key="2">
    <source>
        <dbReference type="EMBL" id="KAG6591454.1"/>
    </source>
</evidence>
<evidence type="ECO:0000313" key="3">
    <source>
        <dbReference type="Proteomes" id="UP000685013"/>
    </source>
</evidence>
<keyword evidence="3" id="KW-1185">Reference proteome</keyword>
<dbReference type="Proteomes" id="UP000685013">
    <property type="component" value="Chromosome 9"/>
</dbReference>
<organism evidence="2 3">
    <name type="scientific">Cucurbita argyrosperma subsp. sororia</name>
    <dbReference type="NCBI Taxonomy" id="37648"/>
    <lineage>
        <taxon>Eukaryota</taxon>
        <taxon>Viridiplantae</taxon>
        <taxon>Streptophyta</taxon>
        <taxon>Embryophyta</taxon>
        <taxon>Tracheophyta</taxon>
        <taxon>Spermatophyta</taxon>
        <taxon>Magnoliopsida</taxon>
        <taxon>eudicotyledons</taxon>
        <taxon>Gunneridae</taxon>
        <taxon>Pentapetalae</taxon>
        <taxon>rosids</taxon>
        <taxon>fabids</taxon>
        <taxon>Cucurbitales</taxon>
        <taxon>Cucurbitaceae</taxon>
        <taxon>Cucurbiteae</taxon>
        <taxon>Cucurbita</taxon>
    </lineage>
</organism>
<proteinExistence type="predicted"/>
<feature type="transmembrane region" description="Helical" evidence="1">
    <location>
        <begin position="67"/>
        <end position="90"/>
    </location>
</feature>
<evidence type="ECO:0008006" key="4">
    <source>
        <dbReference type="Google" id="ProtNLM"/>
    </source>
</evidence>
<dbReference type="EMBL" id="JAGKQH010000009">
    <property type="protein sequence ID" value="KAG6591454.1"/>
    <property type="molecule type" value="Genomic_DNA"/>
</dbReference>
<feature type="transmembrane region" description="Helical" evidence="1">
    <location>
        <begin position="36"/>
        <end position="55"/>
    </location>
</feature>
<dbReference type="AlphaFoldDB" id="A0AAV6N2X4"/>
<protein>
    <recommendedName>
        <fullName evidence="4">Arabinogalactan peptide 13-like</fullName>
    </recommendedName>
</protein>
<keyword evidence="1" id="KW-0472">Membrane</keyword>
<feature type="non-terminal residue" evidence="2">
    <location>
        <position position="1"/>
    </location>
</feature>
<keyword evidence="1" id="KW-0812">Transmembrane</keyword>
<accession>A0AAV6N2X4</accession>
<gene>
    <name evidence="2" type="ORF">SDJN03_13800</name>
</gene>